<reference evidence="4 6" key="2">
    <citation type="submission" date="2023-07" db="EMBL/GenBank/DDBJ databases">
        <title>Sequencing the genomes of 1000 actinobacteria strains.</title>
        <authorList>
            <person name="Klenk H.-P."/>
        </authorList>
    </citation>
    <scope>NUCLEOTIDE SEQUENCE [LARGE SCALE GENOMIC DNA]</scope>
    <source>
        <strain evidence="4 6">DSM 44724</strain>
    </source>
</reference>
<organism evidence="3 5">
    <name type="scientific">Glycomyces lechevalierae</name>
    <dbReference type="NCBI Taxonomy" id="256034"/>
    <lineage>
        <taxon>Bacteria</taxon>
        <taxon>Bacillati</taxon>
        <taxon>Actinomycetota</taxon>
        <taxon>Actinomycetes</taxon>
        <taxon>Glycomycetales</taxon>
        <taxon>Glycomycetaceae</taxon>
        <taxon>Glycomyces</taxon>
    </lineage>
</organism>
<dbReference type="AlphaFoldDB" id="A0A9X3SV10"/>
<feature type="region of interest" description="Disordered" evidence="1">
    <location>
        <begin position="227"/>
        <end position="253"/>
    </location>
</feature>
<feature type="transmembrane region" description="Helical" evidence="2">
    <location>
        <begin position="40"/>
        <end position="58"/>
    </location>
</feature>
<reference evidence="3" key="1">
    <citation type="submission" date="2022-12" db="EMBL/GenBank/DDBJ databases">
        <title>Gycomyces niveus sp.nov., a novel actinomycete isolated from soil in Shouguang.</title>
        <authorList>
            <person name="Yang X."/>
        </authorList>
    </citation>
    <scope>NUCLEOTIDE SEQUENCE</scope>
    <source>
        <strain evidence="3">DSM 44724</strain>
    </source>
</reference>
<feature type="transmembrane region" description="Helical" evidence="2">
    <location>
        <begin position="12"/>
        <end position="34"/>
    </location>
</feature>
<dbReference type="EMBL" id="JAVDYD010000001">
    <property type="protein sequence ID" value="MDR7339358.1"/>
    <property type="molecule type" value="Genomic_DNA"/>
</dbReference>
<sequence length="253" mass="27271">MRHAIRRFGPVLLWQLGTLLIWFGALAIGARMPLAESPPLWIGAFLGLILLIAVAGFLQAASGSLLARSWHGRPPAIAAEFDRLTGFLMTSIPVAACSMMETSAREGFFYAASMFTVLFILFVAGAWIAWSWGYLRPKSDDEPGDVPRGVEAGGLRFIAEPDGDGSDQLGFRVVADDSATMRSVVAALAGSQLLPGLSGGNRTWSVSVDERPVAVVTQTWEHPRWWPPIDWSADPDEPFPEGGVLRTRPGGPA</sequence>
<dbReference type="EMBL" id="JAPZVQ010000002">
    <property type="protein sequence ID" value="MDA1384212.1"/>
    <property type="molecule type" value="Genomic_DNA"/>
</dbReference>
<dbReference type="Proteomes" id="UP001183604">
    <property type="component" value="Unassembled WGS sequence"/>
</dbReference>
<keyword evidence="2" id="KW-0472">Membrane</keyword>
<name>A0A9X3SV10_9ACTN</name>
<keyword evidence="2" id="KW-0812">Transmembrane</keyword>
<gene>
    <name evidence="4" type="ORF">J2S69_003077</name>
    <name evidence="3" type="ORF">O2L01_04390</name>
</gene>
<keyword evidence="2" id="KW-1133">Transmembrane helix</keyword>
<evidence type="ECO:0000313" key="3">
    <source>
        <dbReference type="EMBL" id="MDA1384212.1"/>
    </source>
</evidence>
<dbReference type="RefSeq" id="WP_270120641.1">
    <property type="nucleotide sequence ID" value="NZ_BAAAOM010000004.1"/>
</dbReference>
<evidence type="ECO:0000256" key="2">
    <source>
        <dbReference type="SAM" id="Phobius"/>
    </source>
</evidence>
<evidence type="ECO:0000313" key="5">
    <source>
        <dbReference type="Proteomes" id="UP001145799"/>
    </source>
</evidence>
<accession>A0A9X3SV10</accession>
<feature type="transmembrane region" description="Helical" evidence="2">
    <location>
        <begin position="108"/>
        <end position="130"/>
    </location>
</feature>
<evidence type="ECO:0000313" key="4">
    <source>
        <dbReference type="EMBL" id="MDR7339358.1"/>
    </source>
</evidence>
<protein>
    <submittedName>
        <fullName evidence="3">Uncharacterized protein</fullName>
    </submittedName>
</protein>
<comment type="caution">
    <text evidence="3">The sequence shown here is derived from an EMBL/GenBank/DDBJ whole genome shotgun (WGS) entry which is preliminary data.</text>
</comment>
<evidence type="ECO:0000256" key="1">
    <source>
        <dbReference type="SAM" id="MobiDB-lite"/>
    </source>
</evidence>
<evidence type="ECO:0000313" key="6">
    <source>
        <dbReference type="Proteomes" id="UP001183604"/>
    </source>
</evidence>
<keyword evidence="6" id="KW-1185">Reference proteome</keyword>
<proteinExistence type="predicted"/>
<dbReference type="Proteomes" id="UP001145799">
    <property type="component" value="Unassembled WGS sequence"/>
</dbReference>